<evidence type="ECO:0000259" key="7">
    <source>
        <dbReference type="PROSITE" id="PS50217"/>
    </source>
</evidence>
<dbReference type="KEGG" id="fcy:FRACYDRAFT_259459"/>
<name>A0A1E7G008_9STRA</name>
<dbReference type="Pfam" id="PF07716">
    <property type="entry name" value="bZIP_2"/>
    <property type="match status" value="1"/>
</dbReference>
<evidence type="ECO:0000313" key="8">
    <source>
        <dbReference type="EMBL" id="OEU23737.1"/>
    </source>
</evidence>
<keyword evidence="3" id="KW-0157">Chromophore</keyword>
<feature type="compositionally biased region" description="Low complexity" evidence="4">
    <location>
        <begin position="183"/>
        <end position="203"/>
    </location>
</feature>
<keyword evidence="1" id="KW-0285">Flavoprotein</keyword>
<feature type="domain" description="BZIP" evidence="7">
    <location>
        <begin position="255"/>
        <end position="298"/>
    </location>
</feature>
<dbReference type="Pfam" id="PF13426">
    <property type="entry name" value="PAS_9"/>
    <property type="match status" value="1"/>
</dbReference>
<dbReference type="PROSITE" id="PS50217">
    <property type="entry name" value="BZIP"/>
    <property type="match status" value="1"/>
</dbReference>
<dbReference type="GO" id="GO:0005634">
    <property type="term" value="C:nucleus"/>
    <property type="evidence" value="ECO:0007669"/>
    <property type="project" value="TreeGrafter"/>
</dbReference>
<dbReference type="PANTHER" id="PTHR47429:SF2">
    <property type="entry name" value="PROTEIN TWIN LOV 1"/>
    <property type="match status" value="1"/>
</dbReference>
<dbReference type="InParanoid" id="A0A1E7G008"/>
<feature type="compositionally biased region" description="Polar residues" evidence="4">
    <location>
        <begin position="107"/>
        <end position="119"/>
    </location>
</feature>
<evidence type="ECO:0000259" key="5">
    <source>
        <dbReference type="PROSITE" id="PS50112"/>
    </source>
</evidence>
<feature type="domain" description="PAS" evidence="5">
    <location>
        <begin position="328"/>
        <end position="353"/>
    </location>
</feature>
<dbReference type="InterPro" id="IPR004827">
    <property type="entry name" value="bZIP"/>
</dbReference>
<dbReference type="CDD" id="cd14809">
    <property type="entry name" value="bZIP_AUREO-like"/>
    <property type="match status" value="1"/>
</dbReference>
<dbReference type="PROSITE" id="PS50112">
    <property type="entry name" value="PAS"/>
    <property type="match status" value="1"/>
</dbReference>
<dbReference type="InterPro" id="IPR000700">
    <property type="entry name" value="PAS-assoc_C"/>
</dbReference>
<dbReference type="OrthoDB" id="447251at2759"/>
<dbReference type="Gene3D" id="1.20.5.170">
    <property type="match status" value="1"/>
</dbReference>
<evidence type="ECO:0000256" key="3">
    <source>
        <dbReference type="ARBA" id="ARBA00022991"/>
    </source>
</evidence>
<feature type="domain" description="PAC" evidence="6">
    <location>
        <begin position="378"/>
        <end position="432"/>
    </location>
</feature>
<evidence type="ECO:0000256" key="1">
    <source>
        <dbReference type="ARBA" id="ARBA00022630"/>
    </source>
</evidence>
<reference evidence="8 9" key="1">
    <citation type="submission" date="2016-09" db="EMBL/GenBank/DDBJ databases">
        <title>Extensive genetic diversity and differential bi-allelic expression allows diatom success in the polar Southern Ocean.</title>
        <authorList>
            <consortium name="DOE Joint Genome Institute"/>
            <person name="Mock T."/>
            <person name="Otillar R.P."/>
            <person name="Strauss J."/>
            <person name="Dupont C."/>
            <person name="Frickenhaus S."/>
            <person name="Maumus F."/>
            <person name="Mcmullan M."/>
            <person name="Sanges R."/>
            <person name="Schmutz J."/>
            <person name="Toseland A."/>
            <person name="Valas R."/>
            <person name="Veluchamy A."/>
            <person name="Ward B.J."/>
            <person name="Allen A."/>
            <person name="Barry K."/>
            <person name="Falciatore A."/>
            <person name="Ferrante M."/>
            <person name="Fortunato A.E."/>
            <person name="Gloeckner G."/>
            <person name="Gruber A."/>
            <person name="Hipkin R."/>
            <person name="Janech M."/>
            <person name="Kroth P."/>
            <person name="Leese F."/>
            <person name="Lindquist E."/>
            <person name="Lyon B.R."/>
            <person name="Martin J."/>
            <person name="Mayer C."/>
            <person name="Parker M."/>
            <person name="Quesneville H."/>
            <person name="Raymond J."/>
            <person name="Uhlig C."/>
            <person name="Valentin K.U."/>
            <person name="Worden A.Z."/>
            <person name="Armbrust E.V."/>
            <person name="Bowler C."/>
            <person name="Green B."/>
            <person name="Moulton V."/>
            <person name="Van Oosterhout C."/>
            <person name="Grigoriev I."/>
        </authorList>
    </citation>
    <scope>NUCLEOTIDE SEQUENCE [LARGE SCALE GENOMIC DNA]</scope>
    <source>
        <strain evidence="8 9">CCMP1102</strain>
    </source>
</reference>
<dbReference type="PANTHER" id="PTHR47429">
    <property type="entry name" value="PROTEIN TWIN LOV 1"/>
    <property type="match status" value="1"/>
</dbReference>
<sequence length="473" mass="51173">MLASLPAMSQPVTIPIFASSAQHTQQQDGGSEWFTMDDGDQDMDFDLLAEYLLEENPTVNNRSDFDFNNEYVVSPEQSDDGVGDSGATLARDIITQHAATIATAVTSNPAATTSQPPKSQQQQQQQVMYAPVAAPPLLVAPPAPPQIAAQGISLGMALPRTITQYSAQHGMAPAPVTSAPIARTTTTTKSPTRTIQKKAGGAADAKRRRTNPPEVAAQGLINTSYLTNPANMSPAVVAAAAAAAAMQGRGRKKTQAQIDRRRERNRILARRTRLRKKFFFESLQKEVMELQRENSALRDIVRTETLTLSRVSSNRNIPFIITDPSLQDNPIVFASDDFLTLTGYSREDVLGRNCRFLQGEKSSKDKLDVIRKGLATGEDVSVTLVNYTADGTPFWNKLFIAALRDAQNNIVNFIGVIVKVASPEPGDPDYGKSIGEEEEEETSVDLKEDVDGYVKVIEGAVDAAVAAAPTILS</sequence>
<evidence type="ECO:0000256" key="2">
    <source>
        <dbReference type="ARBA" id="ARBA00022643"/>
    </source>
</evidence>
<feature type="region of interest" description="Disordered" evidence="4">
    <location>
        <begin position="183"/>
        <end position="215"/>
    </location>
</feature>
<evidence type="ECO:0000259" key="6">
    <source>
        <dbReference type="PROSITE" id="PS50113"/>
    </source>
</evidence>
<dbReference type="Gene3D" id="3.30.450.20">
    <property type="entry name" value="PAS domain"/>
    <property type="match status" value="1"/>
</dbReference>
<dbReference type="InterPro" id="IPR000014">
    <property type="entry name" value="PAS"/>
</dbReference>
<proteinExistence type="predicted"/>
<evidence type="ECO:0000256" key="4">
    <source>
        <dbReference type="SAM" id="MobiDB-lite"/>
    </source>
</evidence>
<protein>
    <recommendedName>
        <fullName evidence="10">LOV domain-containing protein</fullName>
    </recommendedName>
</protein>
<dbReference type="EMBL" id="KV784353">
    <property type="protein sequence ID" value="OEU23737.1"/>
    <property type="molecule type" value="Genomic_DNA"/>
</dbReference>
<evidence type="ECO:0000313" key="9">
    <source>
        <dbReference type="Proteomes" id="UP000095751"/>
    </source>
</evidence>
<feature type="region of interest" description="Disordered" evidence="4">
    <location>
        <begin position="107"/>
        <end position="127"/>
    </location>
</feature>
<dbReference type="GO" id="GO:0003700">
    <property type="term" value="F:DNA-binding transcription factor activity"/>
    <property type="evidence" value="ECO:0007669"/>
    <property type="project" value="InterPro"/>
</dbReference>
<keyword evidence="2" id="KW-0288">FMN</keyword>
<dbReference type="SUPFAM" id="SSF57959">
    <property type="entry name" value="Leucine zipper domain"/>
    <property type="match status" value="1"/>
</dbReference>
<dbReference type="Proteomes" id="UP000095751">
    <property type="component" value="Unassembled WGS sequence"/>
</dbReference>
<dbReference type="CDD" id="cd00130">
    <property type="entry name" value="PAS"/>
    <property type="match status" value="1"/>
</dbReference>
<dbReference type="InterPro" id="IPR046347">
    <property type="entry name" value="bZIP_sf"/>
</dbReference>
<dbReference type="PROSITE" id="PS50113">
    <property type="entry name" value="PAC"/>
    <property type="match status" value="1"/>
</dbReference>
<gene>
    <name evidence="8" type="ORF">FRACYDRAFT_259459</name>
</gene>
<dbReference type="NCBIfam" id="TIGR00229">
    <property type="entry name" value="sensory_box"/>
    <property type="match status" value="1"/>
</dbReference>
<organism evidence="8 9">
    <name type="scientific">Fragilariopsis cylindrus CCMP1102</name>
    <dbReference type="NCBI Taxonomy" id="635003"/>
    <lineage>
        <taxon>Eukaryota</taxon>
        <taxon>Sar</taxon>
        <taxon>Stramenopiles</taxon>
        <taxon>Ochrophyta</taxon>
        <taxon>Bacillariophyta</taxon>
        <taxon>Bacillariophyceae</taxon>
        <taxon>Bacillariophycidae</taxon>
        <taxon>Bacillariales</taxon>
        <taxon>Bacillariaceae</taxon>
        <taxon>Fragilariopsis</taxon>
    </lineage>
</organism>
<evidence type="ECO:0008006" key="10">
    <source>
        <dbReference type="Google" id="ProtNLM"/>
    </source>
</evidence>
<dbReference type="InterPro" id="IPR035965">
    <property type="entry name" value="PAS-like_dom_sf"/>
</dbReference>
<accession>A0A1E7G008</accession>
<dbReference type="AlphaFoldDB" id="A0A1E7G008"/>
<dbReference type="SUPFAM" id="SSF55785">
    <property type="entry name" value="PYP-like sensor domain (PAS domain)"/>
    <property type="match status" value="1"/>
</dbReference>
<keyword evidence="9" id="KW-1185">Reference proteome</keyword>